<evidence type="ECO:0000256" key="2">
    <source>
        <dbReference type="ARBA" id="ARBA00022679"/>
    </source>
</evidence>
<dbReference type="GO" id="GO:0008652">
    <property type="term" value="P:amino acid biosynthetic process"/>
    <property type="evidence" value="ECO:0007669"/>
    <property type="project" value="UniProtKB-KW"/>
</dbReference>
<dbReference type="GO" id="GO:0016740">
    <property type="term" value="F:transferase activity"/>
    <property type="evidence" value="ECO:0007669"/>
    <property type="project" value="UniProtKB-KW"/>
</dbReference>
<protein>
    <recommendedName>
        <fullName evidence="5">2-amino-3,7-dideoxy-D-threo-hept-6-ulosonate synthase</fullName>
        <ecNumber evidence="5">2.2.1.10</ecNumber>
    </recommendedName>
</protein>
<dbReference type="GO" id="GO:0004332">
    <property type="term" value="F:fructose-bisphosphate aldolase activity"/>
    <property type="evidence" value="ECO:0007669"/>
    <property type="project" value="InterPro"/>
</dbReference>
<name>A0A4U8YW84_9BACT</name>
<dbReference type="Pfam" id="PF01791">
    <property type="entry name" value="DeoC"/>
    <property type="match status" value="1"/>
</dbReference>
<feature type="active site" description="Proton donor" evidence="6">
    <location>
        <position position="146"/>
    </location>
</feature>
<dbReference type="InterPro" id="IPR050456">
    <property type="entry name" value="DeoC/FbaB_aldolase"/>
</dbReference>
<dbReference type="AlphaFoldDB" id="A0A4U8YW84"/>
<sequence>MNDGKIRRLKRIFNDISGKTVIVPMDHGATMGPIPGLEDVAGAAAAIKKGGADATVVHKGIATSTPIGTDAGLGLILHLSASTCLGPDPSGKMLVGDVEEALALGADAVSVHVNIGAREEAGMLSALGRTAKACTRWGMPLLAMMYPRGQGVEVNVASVCIAARVGAELGADLIKCPYTGDPESFSRVVAGCPVPVVIAGGTMTSDGTALKRIEGAMQAGARGLSMGRSAFQHSVPELFVAAARAIVHDGLSAEEALAIIHGQTPGGLPREASMAN</sequence>
<keyword evidence="1" id="KW-0028">Amino-acid biosynthesis</keyword>
<gene>
    <name evidence="7" type="ORF">MSL71_39250</name>
</gene>
<keyword evidence="8" id="KW-1185">Reference proteome</keyword>
<proteinExistence type="inferred from homology"/>
<accession>A0A4U8YW84</accession>
<dbReference type="Proteomes" id="UP000507962">
    <property type="component" value="Unassembled WGS sequence"/>
</dbReference>
<dbReference type="GO" id="GO:0009073">
    <property type="term" value="P:aromatic amino acid family biosynthetic process"/>
    <property type="evidence" value="ECO:0007669"/>
    <property type="project" value="UniProtKB-KW"/>
</dbReference>
<dbReference type="RefSeq" id="WP_180143751.1">
    <property type="nucleotide sequence ID" value="NZ_CAADHO010000008.1"/>
</dbReference>
<keyword evidence="4" id="KW-0704">Schiff base</keyword>
<dbReference type="SMART" id="SM01133">
    <property type="entry name" value="DeoC"/>
    <property type="match status" value="1"/>
</dbReference>
<keyword evidence="2" id="KW-0808">Transferase</keyword>
<evidence type="ECO:0000256" key="4">
    <source>
        <dbReference type="ARBA" id="ARBA00023270"/>
    </source>
</evidence>
<evidence type="ECO:0000256" key="5">
    <source>
        <dbReference type="NCBIfam" id="TIGR01949"/>
    </source>
</evidence>
<dbReference type="SUPFAM" id="SSF51569">
    <property type="entry name" value="Aldolase"/>
    <property type="match status" value="1"/>
</dbReference>
<dbReference type="HAMAP" id="MF_00960">
    <property type="entry name" value="ADH_synthase"/>
    <property type="match status" value="1"/>
</dbReference>
<dbReference type="EMBL" id="CAADHO010000008">
    <property type="protein sequence ID" value="VFQ46262.1"/>
    <property type="molecule type" value="Genomic_DNA"/>
</dbReference>
<dbReference type="NCBIfam" id="TIGR01949">
    <property type="entry name" value="ADH_synth"/>
    <property type="match status" value="1"/>
</dbReference>
<evidence type="ECO:0000256" key="3">
    <source>
        <dbReference type="ARBA" id="ARBA00023141"/>
    </source>
</evidence>
<dbReference type="EC" id="2.2.1.10" evidence="5"/>
<dbReference type="GO" id="GO:0016836">
    <property type="term" value="F:hydro-lyase activity"/>
    <property type="evidence" value="ECO:0007669"/>
    <property type="project" value="InterPro"/>
</dbReference>
<dbReference type="Gene3D" id="3.20.20.70">
    <property type="entry name" value="Aldolase class I"/>
    <property type="match status" value="1"/>
</dbReference>
<evidence type="ECO:0000256" key="6">
    <source>
        <dbReference type="PIRSR" id="PIRSR038992-1"/>
    </source>
</evidence>
<dbReference type="InterPro" id="IPR002915">
    <property type="entry name" value="DeoC/FbaB/LacD_aldolase"/>
</dbReference>
<evidence type="ECO:0000313" key="7">
    <source>
        <dbReference type="EMBL" id="VFQ46262.1"/>
    </source>
</evidence>
<dbReference type="InterPro" id="IPR041720">
    <property type="entry name" value="FbaB-like"/>
</dbReference>
<keyword evidence="3" id="KW-0057">Aromatic amino acid biosynthesis</keyword>
<dbReference type="PIRSF" id="PIRSF038992">
    <property type="entry name" value="Aldolase_Ia"/>
    <property type="match status" value="1"/>
</dbReference>
<evidence type="ECO:0000313" key="8">
    <source>
        <dbReference type="Proteomes" id="UP000507962"/>
    </source>
</evidence>
<feature type="active site" description="Schiff-base intermediate with dihydroxyacetone-P" evidence="6">
    <location>
        <position position="175"/>
    </location>
</feature>
<dbReference type="NCBIfam" id="NF005556">
    <property type="entry name" value="PRK07226.1"/>
    <property type="match status" value="1"/>
</dbReference>
<reference evidence="7 8" key="1">
    <citation type="submission" date="2019-03" db="EMBL/GenBank/DDBJ databases">
        <authorList>
            <person name="Nijsse B."/>
        </authorList>
    </citation>
    <scope>NUCLEOTIDE SEQUENCE [LARGE SCALE GENOMIC DNA]</scope>
    <source>
        <strain evidence="7">Desulfoluna butyratoxydans MSL71</strain>
    </source>
</reference>
<dbReference type="CDD" id="cd00958">
    <property type="entry name" value="DhnA"/>
    <property type="match status" value="1"/>
</dbReference>
<dbReference type="InterPro" id="IPR010210">
    <property type="entry name" value="ADH_synthase"/>
</dbReference>
<dbReference type="PANTHER" id="PTHR47916:SF1">
    <property type="entry name" value="3-HYDROXY-5-PHOSPHONOOXYPENTANE-2,4-DIONE THIOLASE"/>
    <property type="match status" value="1"/>
</dbReference>
<dbReference type="InterPro" id="IPR013785">
    <property type="entry name" value="Aldolase_TIM"/>
</dbReference>
<evidence type="ECO:0000256" key="1">
    <source>
        <dbReference type="ARBA" id="ARBA00022605"/>
    </source>
</evidence>
<dbReference type="PANTHER" id="PTHR47916">
    <property type="entry name" value="FRUCTOSE-BISPHOSPHATE ALDOLASE CLASS 1"/>
    <property type="match status" value="1"/>
</dbReference>
<organism evidence="7 8">
    <name type="scientific">Desulfoluna butyratoxydans</name>
    <dbReference type="NCBI Taxonomy" id="231438"/>
    <lineage>
        <taxon>Bacteria</taxon>
        <taxon>Pseudomonadati</taxon>
        <taxon>Thermodesulfobacteriota</taxon>
        <taxon>Desulfobacteria</taxon>
        <taxon>Desulfobacterales</taxon>
        <taxon>Desulfolunaceae</taxon>
        <taxon>Desulfoluna</taxon>
    </lineage>
</organism>